<dbReference type="InterPro" id="IPR045851">
    <property type="entry name" value="AMP-bd_C_sf"/>
</dbReference>
<keyword evidence="4" id="KW-1185">Reference proteome</keyword>
<dbReference type="InterPro" id="IPR020845">
    <property type="entry name" value="AMP-binding_CS"/>
</dbReference>
<dbReference type="Gene3D" id="3.40.50.12780">
    <property type="entry name" value="N-terminal domain of ligase-like"/>
    <property type="match status" value="1"/>
</dbReference>
<feature type="domain" description="AMP-binding enzyme C-terminal" evidence="2">
    <location>
        <begin position="418"/>
        <end position="494"/>
    </location>
</feature>
<reference evidence="3" key="1">
    <citation type="journal article" date="2021" name="Front. Microbiol.">
        <title>Comprehensive Comparative Genomics and Phenotyping of Methylobacterium Species.</title>
        <authorList>
            <person name="Alessa O."/>
            <person name="Ogura Y."/>
            <person name="Fujitani Y."/>
            <person name="Takami H."/>
            <person name="Hayashi T."/>
            <person name="Sahin N."/>
            <person name="Tani A."/>
        </authorList>
    </citation>
    <scope>NUCLEOTIDE SEQUENCE</scope>
    <source>
        <strain evidence="3">NBRC 15689</strain>
    </source>
</reference>
<dbReference type="PANTHER" id="PTHR43767">
    <property type="entry name" value="LONG-CHAIN-FATTY-ACID--COA LIGASE"/>
    <property type="match status" value="1"/>
</dbReference>
<dbReference type="Proteomes" id="UP001055156">
    <property type="component" value="Unassembled WGS sequence"/>
</dbReference>
<dbReference type="InterPro" id="IPR000873">
    <property type="entry name" value="AMP-dep_synth/lig_dom"/>
</dbReference>
<organism evidence="3 4">
    <name type="scientific">Methylobacterium organophilum</name>
    <dbReference type="NCBI Taxonomy" id="410"/>
    <lineage>
        <taxon>Bacteria</taxon>
        <taxon>Pseudomonadati</taxon>
        <taxon>Pseudomonadota</taxon>
        <taxon>Alphaproteobacteria</taxon>
        <taxon>Hyphomicrobiales</taxon>
        <taxon>Methylobacteriaceae</taxon>
        <taxon>Methylobacterium</taxon>
    </lineage>
</organism>
<dbReference type="PANTHER" id="PTHR43767:SF1">
    <property type="entry name" value="NONRIBOSOMAL PEPTIDE SYNTHASE PES1 (EUROFUNG)-RELATED"/>
    <property type="match status" value="1"/>
</dbReference>
<accession>A0ABQ4T6K4</accession>
<evidence type="ECO:0000313" key="4">
    <source>
        <dbReference type="Proteomes" id="UP001055156"/>
    </source>
</evidence>
<dbReference type="EMBL" id="BPQV01000005">
    <property type="protein sequence ID" value="GJE27243.1"/>
    <property type="molecule type" value="Genomic_DNA"/>
</dbReference>
<protein>
    <submittedName>
        <fullName evidence="3">Linear gramicidin synthase subunit D</fullName>
    </submittedName>
</protein>
<dbReference type="InterPro" id="IPR025110">
    <property type="entry name" value="AMP-bd_C"/>
</dbReference>
<sequence length="531" mass="55791">MAPSLLHHLLEGEACAAQRVAVVEGARELTYGAYRDAVAALAERLAAAGLAPGDRVALFLPKSIPECVALFAVSAAGGVVVPIHPALRPRQVHHILADCEARVLVTDAAHHAALEGALDDLPGLTLLVGEDVRRGPPAPGPAQAGPEGLAAILYTSGSTGLPKGVMLSHANLLAGTRIVRTYLGIGPEERILSVLPFSFDYGLNQLLTSVEQGARIVLQNVRLGDDVVRAIETHRITGLAGVPTLWTLLTRAAPRLAKADLSSLRYVTNSGGALPVATVARLRAALPHTQVVLMYGLTEAFRSTYLPPAEIDARPDSIGRAIPETEIFALTADGHRAGPGEPGILHHRGPTVSLGYWNRPEDTARVLVPDPFPPPGEEPGLVCRSGDLVVADAEGYFRFLGREDGMIKTQGFRVSPSEVEAALMETGAFGAAAVIGLPDPGLGQRIHAITVPAEGRGEGNGLDVMQHLRAVLAPHLVPRAIESVSALPTTPNGKVDYKRLAAERVAAQTQAEAAQIAAHEASRAERRPVDA</sequence>
<evidence type="ECO:0000259" key="1">
    <source>
        <dbReference type="Pfam" id="PF00501"/>
    </source>
</evidence>
<dbReference type="InterPro" id="IPR042099">
    <property type="entry name" value="ANL_N_sf"/>
</dbReference>
<gene>
    <name evidence="3" type="primary">lgrD</name>
    <name evidence="3" type="ORF">LKMONMHP_2101</name>
</gene>
<comment type="caution">
    <text evidence="3">The sequence shown here is derived from an EMBL/GenBank/DDBJ whole genome shotgun (WGS) entry which is preliminary data.</text>
</comment>
<dbReference type="InterPro" id="IPR050237">
    <property type="entry name" value="ATP-dep_AMP-bd_enzyme"/>
</dbReference>
<dbReference type="Gene3D" id="3.30.300.30">
    <property type="match status" value="1"/>
</dbReference>
<dbReference type="Pfam" id="PF00501">
    <property type="entry name" value="AMP-binding"/>
    <property type="match status" value="1"/>
</dbReference>
<feature type="domain" description="AMP-dependent synthetase/ligase" evidence="1">
    <location>
        <begin position="17"/>
        <end position="357"/>
    </location>
</feature>
<dbReference type="Pfam" id="PF13193">
    <property type="entry name" value="AMP-binding_C"/>
    <property type="match status" value="1"/>
</dbReference>
<dbReference type="PROSITE" id="PS00455">
    <property type="entry name" value="AMP_BINDING"/>
    <property type="match status" value="1"/>
</dbReference>
<evidence type="ECO:0000313" key="3">
    <source>
        <dbReference type="EMBL" id="GJE27243.1"/>
    </source>
</evidence>
<name>A0ABQ4T6K4_METOR</name>
<reference evidence="3" key="2">
    <citation type="submission" date="2021-08" db="EMBL/GenBank/DDBJ databases">
        <authorList>
            <person name="Tani A."/>
            <person name="Ola A."/>
            <person name="Ogura Y."/>
            <person name="Katsura K."/>
            <person name="Hayashi T."/>
        </authorList>
    </citation>
    <scope>NUCLEOTIDE SEQUENCE</scope>
    <source>
        <strain evidence="3">NBRC 15689</strain>
    </source>
</reference>
<dbReference type="SUPFAM" id="SSF56801">
    <property type="entry name" value="Acetyl-CoA synthetase-like"/>
    <property type="match status" value="1"/>
</dbReference>
<dbReference type="RefSeq" id="WP_238311096.1">
    <property type="nucleotide sequence ID" value="NZ_BPQV01000005.1"/>
</dbReference>
<evidence type="ECO:0000259" key="2">
    <source>
        <dbReference type="Pfam" id="PF13193"/>
    </source>
</evidence>
<proteinExistence type="predicted"/>